<evidence type="ECO:0000313" key="3">
    <source>
        <dbReference type="EMBL" id="GJE07873.1"/>
    </source>
</evidence>
<evidence type="ECO:0000256" key="1">
    <source>
        <dbReference type="SAM" id="MobiDB-lite"/>
    </source>
</evidence>
<keyword evidence="2" id="KW-1133">Transmembrane helix</keyword>
<reference evidence="3" key="2">
    <citation type="submission" date="2021-08" db="EMBL/GenBank/DDBJ databases">
        <authorList>
            <person name="Tani A."/>
            <person name="Ola A."/>
            <person name="Ogura Y."/>
            <person name="Katsura K."/>
            <person name="Hayashi T."/>
        </authorList>
    </citation>
    <scope>NUCLEOTIDE SEQUENCE</scope>
    <source>
        <strain evidence="3">LMG 23639</strain>
    </source>
</reference>
<keyword evidence="2" id="KW-0812">Transmembrane</keyword>
<comment type="caution">
    <text evidence="3">The sequence shown here is derived from an EMBL/GenBank/DDBJ whole genome shotgun (WGS) entry which is preliminary data.</text>
</comment>
<feature type="transmembrane region" description="Helical" evidence="2">
    <location>
        <begin position="104"/>
        <end position="125"/>
    </location>
</feature>
<protein>
    <submittedName>
        <fullName evidence="3">Chromosome partition protein Smc</fullName>
    </submittedName>
</protein>
<proteinExistence type="predicted"/>
<dbReference type="RefSeq" id="WP_238277260.1">
    <property type="nucleotide sequence ID" value="NZ_BPQR01000056.1"/>
</dbReference>
<evidence type="ECO:0000256" key="2">
    <source>
        <dbReference type="SAM" id="Phobius"/>
    </source>
</evidence>
<reference evidence="3" key="1">
    <citation type="journal article" date="2021" name="Front. Microbiol.">
        <title>Comprehensive Comparative Genomics and Phenotyping of Methylobacterium Species.</title>
        <authorList>
            <person name="Alessa O."/>
            <person name="Ogura Y."/>
            <person name="Fujitani Y."/>
            <person name="Takami H."/>
            <person name="Hayashi T."/>
            <person name="Sahin N."/>
            <person name="Tani A."/>
        </authorList>
    </citation>
    <scope>NUCLEOTIDE SEQUENCE</scope>
    <source>
        <strain evidence="3">LMG 23639</strain>
    </source>
</reference>
<name>A0ABQ4SZG9_9HYPH</name>
<dbReference type="Gene3D" id="1.20.5.340">
    <property type="match status" value="1"/>
</dbReference>
<feature type="region of interest" description="Disordered" evidence="1">
    <location>
        <begin position="166"/>
        <end position="186"/>
    </location>
</feature>
<keyword evidence="2" id="KW-0472">Membrane</keyword>
<gene>
    <name evidence="3" type="primary">smc_4</name>
    <name evidence="3" type="ORF">AOPFMNJM_3205</name>
</gene>
<sequence>MHLVTLNAAGKQLAAPVALDPRRRRLSQVIGRHVDRTRPHMIAVQRARDPLQPIDEAWITRGRDRAGNVKTWPRKYLPADAVVVVVYLPLGGSGGGRSSTKGTVVSIAAVVAAVALATFGGPTAIALLGPIFGPVALAGAVVGLTAIASIASRTKAEKQATDRTQVYGVTGGGNLPKPGERIPRGYGRSWMKPDLSQPDFSQYDGDDQILFKRHTVGLGRYRPYAVRAGKQIIWTEAGGFQAPFDDPRNQIEFVYGTASSLVPSNVISATGVGGLLPRPGDNPAIAGPFLLNRVGPLVTRLQVDFQFPQGISRNHTFASGTVLANQPAEWSVVFQYAAIDESGAIVGPWQELYDSNSGKEGARFATHPLRYTKFKDVPPGRYAVRGWNVMPDTSEVQGSGTTASINACQWDGASGWVGDAAIRPGVTEMCLRIYATKASQAVGWSEIEVDAGAIIPVWTADGGWEEQETSKAVWAWLDVMRNQDYGGALPDSQVDLERCRYYADALTEFDTFDGTIRGPVSVWEAASTVLLPMRAEPVHLGRYWSLVRDEPKAVRRHVITPRQMLKGSTQIVFDLDTAAGASHVIGEYDRDGDYRNPGQTTAIYGEASLKPTRRRWSGVRTFAHAQHLTRWLAACGFYRRQTTPFGVEMEGRIYKRGDSILVDQWFVEARRRAGIVDVAGSKLVLDADVAVAAGDAAMLRDRTGRAWGPVTLHGQGSSLREIILDPPSRAAAEAASGVSLAQVLSDGRGEMTTVLVGPLEVLSENYLIKSVKPDGPDRAQVEAVIDDQRVWDAIGAPIVAPPPTGNGLADPEVPHIDGLDANAVQAAAGLSCDYSVRPGRGSVRFELQLSYDDGARFSPIYDGTATTGSWLLNPVDPGHVVLRARAFGATGLPGPWFYKNLTIGASKVPGENITDFSLRLEQMTRQLQAEIIAANDLGRGTRALGEELTQLALSTADDTLRGAIQQLAAAFDELAGAQATLAADSFEQRELLKVGDGANFAALERETLLRYSADEALASVSTQLAARLALTEGDIAGQATVIQGLSATVTNQGGVLTAQGEQLVTVGAQITAANLAIAGQATATQGLTSRVALTESGISTLSQDLTALRGTVTGQGGTILAQGTALDSLTVRTSSTEGRLDTEAARITALQGSVTSHGLQLAGAATALDQVTTRVSAAEGNISVNGQAIQSLAGSISYVDGRVSQTASAINSVEVRATNLEGVQSTQAQAIQALSTTQGDHTASISTIATSVDGIKVQYSITGYVDGESGGLVITGARRLDGAVQFEARFHGNLFVSRTITARTLAVEQLIVNGQIFDNAVSTVRGAEGGGFITGYSFTNTRGQNTRLAIFAMFRPRTAGGFGNASQVGNIEIRANGNVIRTEAGASFTNNGVAYMLPDLLIKQIDVGPGTYEFQAVQTNVASAGVCDILVMEISK</sequence>
<dbReference type="NCBIfam" id="NF040662">
    <property type="entry name" value="attach_TipJ_rel"/>
    <property type="match status" value="1"/>
</dbReference>
<dbReference type="EMBL" id="BPQR01000056">
    <property type="protein sequence ID" value="GJE07873.1"/>
    <property type="molecule type" value="Genomic_DNA"/>
</dbReference>
<organism evidence="3 4">
    <name type="scientific">Methylobacterium jeotgali</name>
    <dbReference type="NCBI Taxonomy" id="381630"/>
    <lineage>
        <taxon>Bacteria</taxon>
        <taxon>Pseudomonadati</taxon>
        <taxon>Pseudomonadota</taxon>
        <taxon>Alphaproteobacteria</taxon>
        <taxon>Hyphomicrobiales</taxon>
        <taxon>Methylobacteriaceae</taxon>
        <taxon>Methylobacterium</taxon>
    </lineage>
</organism>
<keyword evidence="4" id="KW-1185">Reference proteome</keyword>
<dbReference type="Proteomes" id="UP001055102">
    <property type="component" value="Unassembled WGS sequence"/>
</dbReference>
<accession>A0ABQ4SZG9</accession>
<evidence type="ECO:0000313" key="4">
    <source>
        <dbReference type="Proteomes" id="UP001055102"/>
    </source>
</evidence>